<feature type="region of interest" description="Disordered" evidence="1">
    <location>
        <begin position="67"/>
        <end position="90"/>
    </location>
</feature>
<dbReference type="InterPro" id="IPR043203">
    <property type="entry name" value="VGCC_Ca_Na"/>
</dbReference>
<gene>
    <name evidence="3" type="ORF">HPB52_016066</name>
</gene>
<evidence type="ECO:0000256" key="2">
    <source>
        <dbReference type="SAM" id="Phobius"/>
    </source>
</evidence>
<dbReference type="VEuPathDB" id="VectorBase:RSAN_050893"/>
<keyword evidence="2" id="KW-1133">Transmembrane helix</keyword>
<sequence>MMRGEPASAAAPSHEGAPREPEEPEEPVQLFRPFTRESLAAQEARIAEDAARKALIAQRIEEGIPAGDDYVHHSRDHKDADPDLEAGGPLPKRIINDFPPELIATPIEDIDKFYENKRTFVVVSKSKDIFRFSSTNALFLLSPFNPVRRLAICILVHPLFSFFVIVTILVNCVLMTMPSNDKIEQTE</sequence>
<evidence type="ECO:0000313" key="4">
    <source>
        <dbReference type="Proteomes" id="UP000821837"/>
    </source>
</evidence>
<name>A0A9D4Q0W9_RHISA</name>
<comment type="caution">
    <text evidence="3">The sequence shown here is derived from an EMBL/GenBank/DDBJ whole genome shotgun (WGS) entry which is preliminary data.</text>
</comment>
<reference evidence="3" key="2">
    <citation type="submission" date="2021-09" db="EMBL/GenBank/DDBJ databases">
        <authorList>
            <person name="Jia N."/>
            <person name="Wang J."/>
            <person name="Shi W."/>
            <person name="Du L."/>
            <person name="Sun Y."/>
            <person name="Zhan W."/>
            <person name="Jiang J."/>
            <person name="Wang Q."/>
            <person name="Zhang B."/>
            <person name="Ji P."/>
            <person name="Sakyi L.B."/>
            <person name="Cui X."/>
            <person name="Yuan T."/>
            <person name="Jiang B."/>
            <person name="Yang W."/>
            <person name="Lam T.T.-Y."/>
            <person name="Chang Q."/>
            <person name="Ding S."/>
            <person name="Wang X."/>
            <person name="Zhu J."/>
            <person name="Ruan X."/>
            <person name="Zhao L."/>
            <person name="Wei J."/>
            <person name="Que T."/>
            <person name="Du C."/>
            <person name="Cheng J."/>
            <person name="Dai P."/>
            <person name="Han X."/>
            <person name="Huang E."/>
            <person name="Gao Y."/>
            <person name="Liu J."/>
            <person name="Shao H."/>
            <person name="Ye R."/>
            <person name="Li L."/>
            <person name="Wei W."/>
            <person name="Wang X."/>
            <person name="Wang C."/>
            <person name="Huo Q."/>
            <person name="Li W."/>
            <person name="Guo W."/>
            <person name="Chen H."/>
            <person name="Chen S."/>
            <person name="Zhou L."/>
            <person name="Zhou L."/>
            <person name="Ni X."/>
            <person name="Tian J."/>
            <person name="Zhou Y."/>
            <person name="Sheng Y."/>
            <person name="Liu T."/>
            <person name="Pan Y."/>
            <person name="Xia L."/>
            <person name="Li J."/>
            <person name="Zhao F."/>
            <person name="Cao W."/>
        </authorList>
    </citation>
    <scope>NUCLEOTIDE SEQUENCE</scope>
    <source>
        <strain evidence="3">Rsan-2018</strain>
        <tissue evidence="3">Larvae</tissue>
    </source>
</reference>
<dbReference type="GO" id="GO:0001518">
    <property type="term" value="C:voltage-gated sodium channel complex"/>
    <property type="evidence" value="ECO:0007669"/>
    <property type="project" value="TreeGrafter"/>
</dbReference>
<accession>A0A9D4Q0W9</accession>
<dbReference type="GO" id="GO:0005248">
    <property type="term" value="F:voltage-gated sodium channel activity"/>
    <property type="evidence" value="ECO:0007669"/>
    <property type="project" value="TreeGrafter"/>
</dbReference>
<keyword evidence="4" id="KW-1185">Reference proteome</keyword>
<evidence type="ECO:0000313" key="3">
    <source>
        <dbReference type="EMBL" id="KAH7962433.1"/>
    </source>
</evidence>
<organism evidence="3 4">
    <name type="scientific">Rhipicephalus sanguineus</name>
    <name type="common">Brown dog tick</name>
    <name type="synonym">Ixodes sanguineus</name>
    <dbReference type="NCBI Taxonomy" id="34632"/>
    <lineage>
        <taxon>Eukaryota</taxon>
        <taxon>Metazoa</taxon>
        <taxon>Ecdysozoa</taxon>
        <taxon>Arthropoda</taxon>
        <taxon>Chelicerata</taxon>
        <taxon>Arachnida</taxon>
        <taxon>Acari</taxon>
        <taxon>Parasitiformes</taxon>
        <taxon>Ixodida</taxon>
        <taxon>Ixodoidea</taxon>
        <taxon>Ixodidae</taxon>
        <taxon>Rhipicephalinae</taxon>
        <taxon>Rhipicephalus</taxon>
        <taxon>Rhipicephalus</taxon>
    </lineage>
</organism>
<feature type="compositionally biased region" description="Basic and acidic residues" evidence="1">
    <location>
        <begin position="69"/>
        <end position="81"/>
    </location>
</feature>
<dbReference type="AlphaFoldDB" id="A0A9D4Q0W9"/>
<proteinExistence type="predicted"/>
<protein>
    <submittedName>
        <fullName evidence="3">Uncharacterized protein</fullName>
    </submittedName>
</protein>
<dbReference type="EMBL" id="JABSTV010001249">
    <property type="protein sequence ID" value="KAH7962433.1"/>
    <property type="molecule type" value="Genomic_DNA"/>
</dbReference>
<keyword evidence="2" id="KW-0812">Transmembrane</keyword>
<reference evidence="3" key="1">
    <citation type="journal article" date="2020" name="Cell">
        <title>Large-Scale Comparative Analyses of Tick Genomes Elucidate Their Genetic Diversity and Vector Capacities.</title>
        <authorList>
            <consortium name="Tick Genome and Microbiome Consortium (TIGMIC)"/>
            <person name="Jia N."/>
            <person name="Wang J."/>
            <person name="Shi W."/>
            <person name="Du L."/>
            <person name="Sun Y."/>
            <person name="Zhan W."/>
            <person name="Jiang J.F."/>
            <person name="Wang Q."/>
            <person name="Zhang B."/>
            <person name="Ji P."/>
            <person name="Bell-Sakyi L."/>
            <person name="Cui X.M."/>
            <person name="Yuan T.T."/>
            <person name="Jiang B.G."/>
            <person name="Yang W.F."/>
            <person name="Lam T.T."/>
            <person name="Chang Q.C."/>
            <person name="Ding S.J."/>
            <person name="Wang X.J."/>
            <person name="Zhu J.G."/>
            <person name="Ruan X.D."/>
            <person name="Zhao L."/>
            <person name="Wei J.T."/>
            <person name="Ye R.Z."/>
            <person name="Que T.C."/>
            <person name="Du C.H."/>
            <person name="Zhou Y.H."/>
            <person name="Cheng J.X."/>
            <person name="Dai P.F."/>
            <person name="Guo W.B."/>
            <person name="Han X.H."/>
            <person name="Huang E.J."/>
            <person name="Li L.F."/>
            <person name="Wei W."/>
            <person name="Gao Y.C."/>
            <person name="Liu J.Z."/>
            <person name="Shao H.Z."/>
            <person name="Wang X."/>
            <person name="Wang C.C."/>
            <person name="Yang T.C."/>
            <person name="Huo Q.B."/>
            <person name="Li W."/>
            <person name="Chen H.Y."/>
            <person name="Chen S.E."/>
            <person name="Zhou L.G."/>
            <person name="Ni X.B."/>
            <person name="Tian J.H."/>
            <person name="Sheng Y."/>
            <person name="Liu T."/>
            <person name="Pan Y.S."/>
            <person name="Xia L.Y."/>
            <person name="Li J."/>
            <person name="Zhao F."/>
            <person name="Cao W.C."/>
        </authorList>
    </citation>
    <scope>NUCLEOTIDE SEQUENCE</scope>
    <source>
        <strain evidence="3">Rsan-2018</strain>
    </source>
</reference>
<dbReference type="PANTHER" id="PTHR10037">
    <property type="entry name" value="VOLTAGE-GATED CATION CHANNEL CALCIUM AND SODIUM"/>
    <property type="match status" value="1"/>
</dbReference>
<dbReference type="PANTHER" id="PTHR10037:SF288">
    <property type="entry name" value="SODIUM CHANNEL PROTEIN PARA"/>
    <property type="match status" value="1"/>
</dbReference>
<feature type="region of interest" description="Disordered" evidence="1">
    <location>
        <begin position="1"/>
        <end position="29"/>
    </location>
</feature>
<feature type="transmembrane region" description="Helical" evidence="2">
    <location>
        <begin position="150"/>
        <end position="177"/>
    </location>
</feature>
<evidence type="ECO:0000256" key="1">
    <source>
        <dbReference type="SAM" id="MobiDB-lite"/>
    </source>
</evidence>
<dbReference type="GO" id="GO:0086010">
    <property type="term" value="P:membrane depolarization during action potential"/>
    <property type="evidence" value="ECO:0007669"/>
    <property type="project" value="TreeGrafter"/>
</dbReference>
<keyword evidence="2" id="KW-0472">Membrane</keyword>
<dbReference type="Proteomes" id="UP000821837">
    <property type="component" value="Chromosome 3"/>
</dbReference>
<dbReference type="GO" id="GO:0019228">
    <property type="term" value="P:neuronal action potential"/>
    <property type="evidence" value="ECO:0007669"/>
    <property type="project" value="TreeGrafter"/>
</dbReference>